<keyword evidence="1" id="KW-0812">Transmembrane</keyword>
<dbReference type="RefSeq" id="XP_001738635.1">
    <property type="nucleotide sequence ID" value="XM_001738583.1"/>
</dbReference>
<proteinExistence type="predicted"/>
<protein>
    <submittedName>
        <fullName evidence="2">Uncharacterized protein</fullName>
    </submittedName>
</protein>
<name>B0EKB6_ENTDS</name>
<dbReference type="AlphaFoldDB" id="B0EKB6"/>
<dbReference type="KEGG" id="edi:EDI_255560"/>
<keyword evidence="1" id="KW-1133">Transmembrane helix</keyword>
<organism evidence="3">
    <name type="scientific">Entamoeba dispar (strain ATCC PRA-260 / SAW760)</name>
    <dbReference type="NCBI Taxonomy" id="370354"/>
    <lineage>
        <taxon>Eukaryota</taxon>
        <taxon>Amoebozoa</taxon>
        <taxon>Evosea</taxon>
        <taxon>Archamoebae</taxon>
        <taxon>Mastigamoebida</taxon>
        <taxon>Entamoebidae</taxon>
        <taxon>Entamoeba</taxon>
    </lineage>
</organism>
<evidence type="ECO:0000313" key="3">
    <source>
        <dbReference type="Proteomes" id="UP000008076"/>
    </source>
</evidence>
<evidence type="ECO:0000313" key="2">
    <source>
        <dbReference type="EMBL" id="EDR25032.1"/>
    </source>
</evidence>
<keyword evidence="1" id="KW-0472">Membrane</keyword>
<keyword evidence="3" id="KW-1185">Reference proteome</keyword>
<dbReference type="VEuPathDB" id="AmoebaDB:EDI_255560"/>
<dbReference type="GeneID" id="5883723"/>
<gene>
    <name evidence="2" type="ORF">EDI_255560</name>
</gene>
<reference evidence="3" key="1">
    <citation type="submission" date="2007-12" db="EMBL/GenBank/DDBJ databases">
        <title>Annotation of Entamoeba dispar SAW760.</title>
        <authorList>
            <person name="Lorenzi H."/>
            <person name="Inman J."/>
            <person name="Schobel S."/>
            <person name="Amedeo P."/>
            <person name="Caler E."/>
        </authorList>
    </citation>
    <scope>NUCLEOTIDE SEQUENCE [LARGE SCALE GENOMIC DNA]</scope>
    <source>
        <strain evidence="3">ATCC PRA-260 / SAW760</strain>
    </source>
</reference>
<accession>B0EKB6</accession>
<dbReference type="Proteomes" id="UP000008076">
    <property type="component" value="Unassembled WGS sequence"/>
</dbReference>
<sequence length="109" mass="13266">MTTIIINEIIPIITLILIVIFITHNTFPINHTYNKKKSNYYNQKYINLGKLFINIILRTNIVIEKSYRKKTNNRKQKLVQEMMMKFEEIESRKRNFIRKKKNKKKYNGD</sequence>
<evidence type="ECO:0000256" key="1">
    <source>
        <dbReference type="SAM" id="Phobius"/>
    </source>
</evidence>
<dbReference type="EMBL" id="DS549714">
    <property type="protein sequence ID" value="EDR25032.1"/>
    <property type="molecule type" value="Genomic_DNA"/>
</dbReference>
<feature type="transmembrane region" description="Helical" evidence="1">
    <location>
        <begin position="6"/>
        <end position="27"/>
    </location>
</feature>